<feature type="domain" description="HAT C-terminal dimerisation" evidence="1">
    <location>
        <begin position="116"/>
        <end position="174"/>
    </location>
</feature>
<dbReference type="PANTHER" id="PTHR46289">
    <property type="entry name" value="52 KDA REPRESSOR OF THE INHIBITOR OF THE PROTEIN KINASE-LIKE PROTEIN-RELATED"/>
    <property type="match status" value="1"/>
</dbReference>
<proteinExistence type="predicted"/>
<sequence>MKEICEELDLEVDFIRRGRRPTLPFKLYLKEKYFDAYIKSILEELKLRFGNRQQAAFSLQSLLPSHASKLSFEKIEKAVRQYSSFLENEEIEDEVQTWKLYCSSLEKKPDTVTETLTLFDKTLSLLYPNIYTLLIILATVPVSTCTVERSFSLLRHILTDFRANMLPERTSNLAILAWHNYLANALDGNKIVDIFNEKTRRVKF</sequence>
<evidence type="ECO:0000259" key="1">
    <source>
        <dbReference type="Pfam" id="PF05699"/>
    </source>
</evidence>
<dbReference type="PANTHER" id="PTHR46289:SF14">
    <property type="entry name" value="DUF4371 DOMAIN-CONTAINING PROTEIN"/>
    <property type="match status" value="1"/>
</dbReference>
<dbReference type="AlphaFoldDB" id="A0A914YB39"/>
<dbReference type="WBParaSite" id="PSU_v2.g15978.t1">
    <property type="protein sequence ID" value="PSU_v2.g15978.t1"/>
    <property type="gene ID" value="PSU_v2.g15978"/>
</dbReference>
<dbReference type="SUPFAM" id="SSF53098">
    <property type="entry name" value="Ribonuclease H-like"/>
    <property type="match status" value="1"/>
</dbReference>
<dbReference type="Proteomes" id="UP000887577">
    <property type="component" value="Unplaced"/>
</dbReference>
<protein>
    <submittedName>
        <fullName evidence="3">HAT C-terminal dimerisation domain-containing protein</fullName>
    </submittedName>
</protein>
<dbReference type="GO" id="GO:0046983">
    <property type="term" value="F:protein dimerization activity"/>
    <property type="evidence" value="ECO:0007669"/>
    <property type="project" value="InterPro"/>
</dbReference>
<keyword evidence="2" id="KW-1185">Reference proteome</keyword>
<name>A0A914YB39_9BILA</name>
<evidence type="ECO:0000313" key="3">
    <source>
        <dbReference type="WBParaSite" id="PSU_v2.g15978.t1"/>
    </source>
</evidence>
<dbReference type="InterPro" id="IPR012337">
    <property type="entry name" value="RNaseH-like_sf"/>
</dbReference>
<organism evidence="2 3">
    <name type="scientific">Panagrolaimus superbus</name>
    <dbReference type="NCBI Taxonomy" id="310955"/>
    <lineage>
        <taxon>Eukaryota</taxon>
        <taxon>Metazoa</taxon>
        <taxon>Ecdysozoa</taxon>
        <taxon>Nematoda</taxon>
        <taxon>Chromadorea</taxon>
        <taxon>Rhabditida</taxon>
        <taxon>Tylenchina</taxon>
        <taxon>Panagrolaimomorpha</taxon>
        <taxon>Panagrolaimoidea</taxon>
        <taxon>Panagrolaimidae</taxon>
        <taxon>Panagrolaimus</taxon>
    </lineage>
</organism>
<dbReference type="InterPro" id="IPR008906">
    <property type="entry name" value="HATC_C_dom"/>
</dbReference>
<accession>A0A914YB39</accession>
<evidence type="ECO:0000313" key="2">
    <source>
        <dbReference type="Proteomes" id="UP000887577"/>
    </source>
</evidence>
<dbReference type="Pfam" id="PF05699">
    <property type="entry name" value="Dimer_Tnp_hAT"/>
    <property type="match status" value="1"/>
</dbReference>
<dbReference type="InterPro" id="IPR052958">
    <property type="entry name" value="IFN-induced_PKR_regulator"/>
</dbReference>
<reference evidence="3" key="1">
    <citation type="submission" date="2022-11" db="UniProtKB">
        <authorList>
            <consortium name="WormBaseParasite"/>
        </authorList>
    </citation>
    <scope>IDENTIFICATION</scope>
</reference>